<dbReference type="EMBL" id="JASHID010000016">
    <property type="protein sequence ID" value="MDI9866323.1"/>
    <property type="molecule type" value="Genomic_DNA"/>
</dbReference>
<keyword evidence="1" id="KW-0472">Membrane</keyword>
<dbReference type="RefSeq" id="WP_283371156.1">
    <property type="nucleotide sequence ID" value="NZ_JASHID010000016.1"/>
</dbReference>
<accession>A0ABT6YTA3</accession>
<comment type="caution">
    <text evidence="2">The sequence shown here is derived from an EMBL/GenBank/DDBJ whole genome shotgun (WGS) entry which is preliminary data.</text>
</comment>
<gene>
    <name evidence="2" type="ORF">QM480_18430</name>
</gene>
<organism evidence="2 3">
    <name type="scientific">Flectobacillus longus</name>
    <dbReference type="NCBI Taxonomy" id="2984207"/>
    <lineage>
        <taxon>Bacteria</taxon>
        <taxon>Pseudomonadati</taxon>
        <taxon>Bacteroidota</taxon>
        <taxon>Cytophagia</taxon>
        <taxon>Cytophagales</taxon>
        <taxon>Flectobacillaceae</taxon>
        <taxon>Flectobacillus</taxon>
    </lineage>
</organism>
<evidence type="ECO:0000313" key="2">
    <source>
        <dbReference type="EMBL" id="MDI9866323.1"/>
    </source>
</evidence>
<evidence type="ECO:0000313" key="3">
    <source>
        <dbReference type="Proteomes" id="UP001236569"/>
    </source>
</evidence>
<sequence>MNELQKNWLEPVEELYNSPELKFLIGGLGIMIPFVSVADSVIGASINKLKQKRLKTFFDELNQGDIVLTEEQIKSDDFLNAYFETANYVLRTKSDEKIKRFALILKRVYSNDLTIEDFDDYIKVFDDLTDREFAILNVKYRFEQENVANPNGLNPFQLSESYWANFKNEVANKLNIP</sequence>
<protein>
    <submittedName>
        <fullName evidence="2">Uncharacterized protein</fullName>
    </submittedName>
</protein>
<proteinExistence type="predicted"/>
<evidence type="ECO:0000256" key="1">
    <source>
        <dbReference type="SAM" id="Phobius"/>
    </source>
</evidence>
<reference evidence="2 3" key="1">
    <citation type="submission" date="2023-05" db="EMBL/GenBank/DDBJ databases">
        <title>Novel species of genus Flectobacillus isolated from stream in China.</title>
        <authorList>
            <person name="Lu H."/>
        </authorList>
    </citation>
    <scope>NUCLEOTIDE SEQUENCE [LARGE SCALE GENOMIC DNA]</scope>
    <source>
        <strain evidence="2 3">DC10W</strain>
    </source>
</reference>
<feature type="transmembrane region" description="Helical" evidence="1">
    <location>
        <begin position="23"/>
        <end position="46"/>
    </location>
</feature>
<dbReference type="Proteomes" id="UP001236569">
    <property type="component" value="Unassembled WGS sequence"/>
</dbReference>
<keyword evidence="1" id="KW-1133">Transmembrane helix</keyword>
<keyword evidence="3" id="KW-1185">Reference proteome</keyword>
<name>A0ABT6YTA3_9BACT</name>
<keyword evidence="1" id="KW-0812">Transmembrane</keyword>